<evidence type="ECO:0000256" key="1">
    <source>
        <dbReference type="SAM" id="MobiDB-lite"/>
    </source>
</evidence>
<gene>
    <name evidence="2" type="ORF">Zmor_012567</name>
</gene>
<evidence type="ECO:0000313" key="3">
    <source>
        <dbReference type="Proteomes" id="UP001168821"/>
    </source>
</evidence>
<keyword evidence="3" id="KW-1185">Reference proteome</keyword>
<dbReference type="EMBL" id="JALNTZ010000004">
    <property type="protein sequence ID" value="KAJ3653308.1"/>
    <property type="molecule type" value="Genomic_DNA"/>
</dbReference>
<dbReference type="Proteomes" id="UP001168821">
    <property type="component" value="Unassembled WGS sequence"/>
</dbReference>
<accession>A0AA38I943</accession>
<dbReference type="AlphaFoldDB" id="A0AA38I943"/>
<proteinExistence type="predicted"/>
<comment type="caution">
    <text evidence="2">The sequence shown here is derived from an EMBL/GenBank/DDBJ whole genome shotgun (WGS) entry which is preliminary data.</text>
</comment>
<name>A0AA38I943_9CUCU</name>
<evidence type="ECO:0000313" key="2">
    <source>
        <dbReference type="EMBL" id="KAJ3653308.1"/>
    </source>
</evidence>
<protein>
    <submittedName>
        <fullName evidence="2">Uncharacterized protein</fullName>
    </submittedName>
</protein>
<feature type="compositionally biased region" description="Polar residues" evidence="1">
    <location>
        <begin position="1"/>
        <end position="46"/>
    </location>
</feature>
<reference evidence="2" key="1">
    <citation type="journal article" date="2023" name="G3 (Bethesda)">
        <title>Whole genome assemblies of Zophobas morio and Tenebrio molitor.</title>
        <authorList>
            <person name="Kaur S."/>
            <person name="Stinson S.A."/>
            <person name="diCenzo G.C."/>
        </authorList>
    </citation>
    <scope>NUCLEOTIDE SEQUENCE</scope>
    <source>
        <strain evidence="2">QUZm001</strain>
    </source>
</reference>
<sequence length="145" mass="16147">MPALKSSGSGLDNRVSSKTDVALSLSQESSLKVSTRGDSVPVSANYSRRAAAERPGTGGGSRVRSKNNPIRQLDEVSSAVNSDECFRPFFISRKPIGNYQGFPDSRRCLSVSDPQHYHNLASDDSSLRRFPFPRRMHTFRKEDRR</sequence>
<organism evidence="2 3">
    <name type="scientific">Zophobas morio</name>
    <dbReference type="NCBI Taxonomy" id="2755281"/>
    <lineage>
        <taxon>Eukaryota</taxon>
        <taxon>Metazoa</taxon>
        <taxon>Ecdysozoa</taxon>
        <taxon>Arthropoda</taxon>
        <taxon>Hexapoda</taxon>
        <taxon>Insecta</taxon>
        <taxon>Pterygota</taxon>
        <taxon>Neoptera</taxon>
        <taxon>Endopterygota</taxon>
        <taxon>Coleoptera</taxon>
        <taxon>Polyphaga</taxon>
        <taxon>Cucujiformia</taxon>
        <taxon>Tenebrionidae</taxon>
        <taxon>Zophobas</taxon>
    </lineage>
</organism>
<feature type="region of interest" description="Disordered" evidence="1">
    <location>
        <begin position="1"/>
        <end position="68"/>
    </location>
</feature>